<dbReference type="EMBL" id="CP053085">
    <property type="protein sequence ID" value="QJR36912.1"/>
    <property type="molecule type" value="Genomic_DNA"/>
</dbReference>
<dbReference type="Pfam" id="PF07024">
    <property type="entry name" value="ImpE"/>
    <property type="match status" value="1"/>
</dbReference>
<dbReference type="Proteomes" id="UP000500938">
    <property type="component" value="Chromosome"/>
</dbReference>
<dbReference type="InterPro" id="IPR009211">
    <property type="entry name" value="TagJ"/>
</dbReference>
<dbReference type="Gene3D" id="1.25.40.10">
    <property type="entry name" value="Tetratricopeptide repeat domain"/>
    <property type="match status" value="1"/>
</dbReference>
<dbReference type="KEGG" id="ggr:HKW67_16020"/>
<proteinExistence type="predicted"/>
<reference evidence="1 2" key="1">
    <citation type="submission" date="2020-05" db="EMBL/GenBank/DDBJ databases">
        <title>Complete genome sequence of Gemmatimonas greenlandica TET16.</title>
        <authorList>
            <person name="Zeng Y."/>
        </authorList>
    </citation>
    <scope>NUCLEOTIDE SEQUENCE [LARGE SCALE GENOMIC DNA]</scope>
    <source>
        <strain evidence="1 2">TET16</strain>
    </source>
</reference>
<evidence type="ECO:0000313" key="1">
    <source>
        <dbReference type="EMBL" id="QJR36912.1"/>
    </source>
</evidence>
<dbReference type="SUPFAM" id="SSF144059">
    <property type="entry name" value="ImpE-like"/>
    <property type="match status" value="1"/>
</dbReference>
<sequence length="233" mass="25404">MASSQALYAAGQLGAAIETLGVELRNFPADAQRRTFLFELLTFAGDWSRAQKQLDVLAKNGHMAEAGTMLYRSAIEAERVREHMFDTGDFPITVAPSPVSGTLNGEPFASIEDADPRLGARLEVIAGGRYLWIPFAHLASLSMPAPARLRDLHWAPAQLRTGPSVADKELGEILLPALSVGAWRHAEDEIRLGRATDWEDLPSGDFAPVGQKLLRVDDRLVPLVDVRELVIAS</sequence>
<dbReference type="AlphaFoldDB" id="A0A6M4IVP1"/>
<dbReference type="RefSeq" id="WP_171226345.1">
    <property type="nucleotide sequence ID" value="NZ_CP053085.1"/>
</dbReference>
<keyword evidence="2" id="KW-1185">Reference proteome</keyword>
<name>A0A6M4IVP1_9BACT</name>
<protein>
    <submittedName>
        <fullName evidence="1">Virulence protein SciE type</fullName>
    </submittedName>
</protein>
<evidence type="ECO:0000313" key="2">
    <source>
        <dbReference type="Proteomes" id="UP000500938"/>
    </source>
</evidence>
<gene>
    <name evidence="1" type="ORF">HKW67_16020</name>
</gene>
<organism evidence="1 2">
    <name type="scientific">Gemmatimonas groenlandica</name>
    <dbReference type="NCBI Taxonomy" id="2732249"/>
    <lineage>
        <taxon>Bacteria</taxon>
        <taxon>Pseudomonadati</taxon>
        <taxon>Gemmatimonadota</taxon>
        <taxon>Gemmatimonadia</taxon>
        <taxon>Gemmatimonadales</taxon>
        <taxon>Gemmatimonadaceae</taxon>
        <taxon>Gemmatimonas</taxon>
    </lineage>
</organism>
<accession>A0A6M4IVP1</accession>
<dbReference type="InterPro" id="IPR011990">
    <property type="entry name" value="TPR-like_helical_dom_sf"/>
</dbReference>